<dbReference type="HOGENOM" id="CLU_020336_20_1_1"/>
<dbReference type="InterPro" id="IPR050471">
    <property type="entry name" value="AB_hydrolase"/>
</dbReference>
<dbReference type="InParanoid" id="A0A066VJK4"/>
<dbReference type="InterPro" id="IPR000073">
    <property type="entry name" value="AB_hydrolase_1"/>
</dbReference>
<feature type="domain" description="AB hydrolase-1" evidence="1">
    <location>
        <begin position="5"/>
        <end position="256"/>
    </location>
</feature>
<dbReference type="RefSeq" id="XP_013241888.1">
    <property type="nucleotide sequence ID" value="XM_013386434.1"/>
</dbReference>
<gene>
    <name evidence="2" type="ORF">K437DRAFT_226533</name>
</gene>
<comment type="caution">
    <text evidence="2">The sequence shown here is derived from an EMBL/GenBank/DDBJ whole genome shotgun (WGS) entry which is preliminary data.</text>
</comment>
<proteinExistence type="predicted"/>
<name>A0A066VJK4_TILAU</name>
<protein>
    <submittedName>
        <fullName evidence="2">Alpha/beta-hydrolase</fullName>
    </submittedName>
</protein>
<dbReference type="PANTHER" id="PTHR43433:SF5">
    <property type="entry name" value="AB HYDROLASE-1 DOMAIN-CONTAINING PROTEIN"/>
    <property type="match status" value="1"/>
</dbReference>
<evidence type="ECO:0000313" key="3">
    <source>
        <dbReference type="Proteomes" id="UP000027361"/>
    </source>
</evidence>
<keyword evidence="2" id="KW-0378">Hydrolase</keyword>
<sequence>WLPQVEYFASKPDEYSVLIFDQRGYGNSQVPRGRYTTSQMALDILSLLAETDIAPADARAFHIVGVSMGGMIALELAKRYAPLLKSLTLISTTSGRAYGAADRFATGLPPLRGVSAIARVMGGRLLGIDSDAFRIKKFTTLLFPAQWLDEPCERLPHAARVPSNRQWFAETFQWRYRYTHRQALPGALAQIAATLTHRVSNAELRHNIDAHVPRTLVLTGDDDNLVNPDNSRHLLANMPRARLVRLTGGGHALNMQFPARVNRLIEENVNEGEDLVAQGGW</sequence>
<feature type="non-terminal residue" evidence="2">
    <location>
        <position position="1"/>
    </location>
</feature>
<dbReference type="InterPro" id="IPR029058">
    <property type="entry name" value="AB_hydrolase_fold"/>
</dbReference>
<dbReference type="SUPFAM" id="SSF53474">
    <property type="entry name" value="alpha/beta-Hydrolases"/>
    <property type="match status" value="1"/>
</dbReference>
<organism evidence="2 3">
    <name type="scientific">Tilletiaria anomala (strain ATCC 24038 / CBS 436.72 / UBC 951)</name>
    <dbReference type="NCBI Taxonomy" id="1037660"/>
    <lineage>
        <taxon>Eukaryota</taxon>
        <taxon>Fungi</taxon>
        <taxon>Dikarya</taxon>
        <taxon>Basidiomycota</taxon>
        <taxon>Ustilaginomycotina</taxon>
        <taxon>Exobasidiomycetes</taxon>
        <taxon>Georgefischeriales</taxon>
        <taxon>Tilletiariaceae</taxon>
        <taxon>Tilletiaria</taxon>
    </lineage>
</organism>
<dbReference type="OrthoDB" id="19657at2759"/>
<dbReference type="GO" id="GO:0016787">
    <property type="term" value="F:hydrolase activity"/>
    <property type="evidence" value="ECO:0007669"/>
    <property type="project" value="UniProtKB-KW"/>
</dbReference>
<dbReference type="AlphaFoldDB" id="A0A066VJK4"/>
<accession>A0A066VJK4</accession>
<dbReference type="STRING" id="1037660.A0A066VJK4"/>
<dbReference type="Gene3D" id="3.40.50.1820">
    <property type="entry name" value="alpha/beta hydrolase"/>
    <property type="match status" value="1"/>
</dbReference>
<dbReference type="OMA" id="ACKMAAM"/>
<dbReference type="PANTHER" id="PTHR43433">
    <property type="entry name" value="HYDROLASE, ALPHA/BETA FOLD FAMILY PROTEIN"/>
    <property type="match status" value="1"/>
</dbReference>
<dbReference type="EMBL" id="JMSN01000075">
    <property type="protein sequence ID" value="KDN41887.1"/>
    <property type="molecule type" value="Genomic_DNA"/>
</dbReference>
<keyword evidence="3" id="KW-1185">Reference proteome</keyword>
<evidence type="ECO:0000313" key="2">
    <source>
        <dbReference type="EMBL" id="KDN41887.1"/>
    </source>
</evidence>
<reference evidence="2 3" key="1">
    <citation type="submission" date="2014-05" db="EMBL/GenBank/DDBJ databases">
        <title>Draft genome sequence of a rare smut relative, Tilletiaria anomala UBC 951.</title>
        <authorList>
            <consortium name="DOE Joint Genome Institute"/>
            <person name="Toome M."/>
            <person name="Kuo A."/>
            <person name="Henrissat B."/>
            <person name="Lipzen A."/>
            <person name="Tritt A."/>
            <person name="Yoshinaga Y."/>
            <person name="Zane M."/>
            <person name="Barry K."/>
            <person name="Grigoriev I.V."/>
            <person name="Spatafora J.W."/>
            <person name="Aimea M.C."/>
        </authorList>
    </citation>
    <scope>NUCLEOTIDE SEQUENCE [LARGE SCALE GENOMIC DNA]</scope>
    <source>
        <strain evidence="2 3">UBC 951</strain>
    </source>
</reference>
<dbReference type="GeneID" id="25262575"/>
<evidence type="ECO:0000259" key="1">
    <source>
        <dbReference type="Pfam" id="PF00561"/>
    </source>
</evidence>
<dbReference type="Pfam" id="PF00561">
    <property type="entry name" value="Abhydrolase_1"/>
    <property type="match status" value="1"/>
</dbReference>
<dbReference type="Proteomes" id="UP000027361">
    <property type="component" value="Unassembled WGS sequence"/>
</dbReference>